<dbReference type="PROSITE" id="PS51479">
    <property type="entry name" value="ZF_RTR1"/>
    <property type="match status" value="1"/>
</dbReference>
<dbReference type="InterPro" id="IPR039693">
    <property type="entry name" value="Rtr1/RPAP2"/>
</dbReference>
<evidence type="ECO:0000256" key="10">
    <source>
        <dbReference type="ARBA" id="ARBA00048336"/>
    </source>
</evidence>
<dbReference type="GO" id="GO:0043175">
    <property type="term" value="F:RNA polymerase core enzyme binding"/>
    <property type="evidence" value="ECO:0007669"/>
    <property type="project" value="UniProtKB-UniRule"/>
</dbReference>
<comment type="function">
    <text evidence="12">Putative RNA polymerase II subunit B1 C-terminal domain (CTD) phosphatase involved in RNA polymerase II transcription regulation.</text>
</comment>
<organism evidence="14 15">
    <name type="scientific">Lachancea fermentati</name>
    <name type="common">Zygosaccharomyces fermentati</name>
    <dbReference type="NCBI Taxonomy" id="4955"/>
    <lineage>
        <taxon>Eukaryota</taxon>
        <taxon>Fungi</taxon>
        <taxon>Dikarya</taxon>
        <taxon>Ascomycota</taxon>
        <taxon>Saccharomycotina</taxon>
        <taxon>Saccharomycetes</taxon>
        <taxon>Saccharomycetales</taxon>
        <taxon>Saccharomycetaceae</taxon>
        <taxon>Lachancea</taxon>
    </lineage>
</organism>
<dbReference type="STRING" id="4955.A0A1G4MKB7"/>
<dbReference type="Gene3D" id="1.25.40.820">
    <property type="match status" value="1"/>
</dbReference>
<dbReference type="EMBL" id="LT598491">
    <property type="protein sequence ID" value="SCW04338.1"/>
    <property type="molecule type" value="Genomic_DNA"/>
</dbReference>
<evidence type="ECO:0000256" key="6">
    <source>
        <dbReference type="ARBA" id="ARBA00022833"/>
    </source>
</evidence>
<dbReference type="GO" id="GO:0008270">
    <property type="term" value="F:zinc ion binding"/>
    <property type="evidence" value="ECO:0007669"/>
    <property type="project" value="UniProtKB-KW"/>
</dbReference>
<evidence type="ECO:0000256" key="2">
    <source>
        <dbReference type="ARBA" id="ARBA00005676"/>
    </source>
</evidence>
<dbReference type="PANTHER" id="PTHR14732:SF0">
    <property type="entry name" value="RNA POLYMERASE II SUBUNIT B1 CTD PHOSPHATASE RPAP2-RELATED"/>
    <property type="match status" value="1"/>
</dbReference>
<feature type="domain" description="RTR1-type" evidence="13">
    <location>
        <begin position="50"/>
        <end position="136"/>
    </location>
</feature>
<comment type="similarity">
    <text evidence="2 11 12">Belongs to the RPAP2 family.</text>
</comment>
<keyword evidence="5 12" id="KW-0378">Hydrolase</keyword>
<dbReference type="Pfam" id="PF04181">
    <property type="entry name" value="RPAP2_Rtr1"/>
    <property type="match status" value="1"/>
</dbReference>
<comment type="catalytic activity">
    <reaction evidence="10 12">
        <text>O-phospho-L-threonyl-[protein] + H2O = L-threonyl-[protein] + phosphate</text>
        <dbReference type="Rhea" id="RHEA:47004"/>
        <dbReference type="Rhea" id="RHEA-COMP:11060"/>
        <dbReference type="Rhea" id="RHEA-COMP:11605"/>
        <dbReference type="ChEBI" id="CHEBI:15377"/>
        <dbReference type="ChEBI" id="CHEBI:30013"/>
        <dbReference type="ChEBI" id="CHEBI:43474"/>
        <dbReference type="ChEBI" id="CHEBI:61977"/>
        <dbReference type="EC" id="3.1.3.16"/>
    </reaction>
</comment>
<keyword evidence="3 12" id="KW-0479">Metal-binding</keyword>
<evidence type="ECO:0000256" key="7">
    <source>
        <dbReference type="ARBA" id="ARBA00022912"/>
    </source>
</evidence>
<dbReference type="PANTHER" id="PTHR14732">
    <property type="entry name" value="RNA POLYMERASE II SUBUNIT B1 CTD PHOSPHATASE RPAP2-RELATED"/>
    <property type="match status" value="1"/>
</dbReference>
<keyword evidence="7 12" id="KW-0904">Protein phosphatase</keyword>
<reference evidence="14 15" key="1">
    <citation type="submission" date="2016-03" db="EMBL/GenBank/DDBJ databases">
        <authorList>
            <person name="Devillers H."/>
        </authorList>
    </citation>
    <scope>NUCLEOTIDE SEQUENCE [LARGE SCALE GENOMIC DNA]</scope>
    <source>
        <strain evidence="14">CBS 6772</strain>
    </source>
</reference>
<evidence type="ECO:0000256" key="8">
    <source>
        <dbReference type="ARBA" id="ARBA00023242"/>
    </source>
</evidence>
<evidence type="ECO:0000256" key="12">
    <source>
        <dbReference type="RuleBase" id="RU367080"/>
    </source>
</evidence>
<sequence>MATIDDIKVHILKPYQDHRQLTIKEGEQISLELLDYLCQSFCKDLATLRYLANFFTKETYQDLIDERNLNKRCGYPMCNQSQGRIRDPYGGNSFATKFLQQNNPYAYLSSYCGKFHYRCSQFYQVQLSEEALFGRVGVHLDDYHPKDDRWKSKITLLEDIIGEKRSNEDDLLNVIHGIDQLNIGQNNQESRKELENDLSEWLSQVKIVENESPHILGDDGKE</sequence>
<accession>A0A1G4MKB7</accession>
<evidence type="ECO:0000259" key="13">
    <source>
        <dbReference type="PROSITE" id="PS51479"/>
    </source>
</evidence>
<keyword evidence="6 12" id="KW-0862">Zinc</keyword>
<evidence type="ECO:0000256" key="4">
    <source>
        <dbReference type="ARBA" id="ARBA00022771"/>
    </source>
</evidence>
<evidence type="ECO:0000313" key="14">
    <source>
        <dbReference type="EMBL" id="SCW04338.1"/>
    </source>
</evidence>
<dbReference type="GO" id="GO:0005737">
    <property type="term" value="C:cytoplasm"/>
    <property type="evidence" value="ECO:0007669"/>
    <property type="project" value="TreeGrafter"/>
</dbReference>
<evidence type="ECO:0000313" key="15">
    <source>
        <dbReference type="Proteomes" id="UP000190831"/>
    </source>
</evidence>
<keyword evidence="8 12" id="KW-0539">Nucleus</keyword>
<evidence type="ECO:0000256" key="11">
    <source>
        <dbReference type="PROSITE-ProRule" id="PRU00812"/>
    </source>
</evidence>
<comment type="catalytic activity">
    <reaction evidence="9 12">
        <text>O-phospho-L-seryl-[protein] + H2O = L-seryl-[protein] + phosphate</text>
        <dbReference type="Rhea" id="RHEA:20629"/>
        <dbReference type="Rhea" id="RHEA-COMP:9863"/>
        <dbReference type="Rhea" id="RHEA-COMP:11604"/>
        <dbReference type="ChEBI" id="CHEBI:15377"/>
        <dbReference type="ChEBI" id="CHEBI:29999"/>
        <dbReference type="ChEBI" id="CHEBI:43474"/>
        <dbReference type="ChEBI" id="CHEBI:83421"/>
        <dbReference type="EC" id="3.1.3.16"/>
    </reaction>
</comment>
<dbReference type="InterPro" id="IPR007308">
    <property type="entry name" value="Rtr1/RPAP2_dom"/>
</dbReference>
<dbReference type="AlphaFoldDB" id="A0A1G4MKB7"/>
<evidence type="ECO:0000256" key="5">
    <source>
        <dbReference type="ARBA" id="ARBA00022801"/>
    </source>
</evidence>
<dbReference type="OrthoDB" id="2590500at2759"/>
<evidence type="ECO:0000256" key="3">
    <source>
        <dbReference type="ARBA" id="ARBA00022723"/>
    </source>
</evidence>
<dbReference type="Proteomes" id="UP000190831">
    <property type="component" value="Chromosome H"/>
</dbReference>
<gene>
    <name evidence="14" type="ORF">LAFE_0H11342G</name>
</gene>
<protein>
    <recommendedName>
        <fullName evidence="12">RNA polymerase II subunit B1 CTD phosphatase RPAP2 homolog</fullName>
        <ecNumber evidence="12">3.1.3.16</ecNumber>
    </recommendedName>
</protein>
<dbReference type="OMA" id="CCKEHYQ"/>
<evidence type="ECO:0000256" key="9">
    <source>
        <dbReference type="ARBA" id="ARBA00047761"/>
    </source>
</evidence>
<evidence type="ECO:0000256" key="1">
    <source>
        <dbReference type="ARBA" id="ARBA00004123"/>
    </source>
</evidence>
<name>A0A1G4MKB7_LACFM</name>
<proteinExistence type="inferred from homology"/>
<dbReference type="EC" id="3.1.3.16" evidence="12"/>
<dbReference type="GO" id="GO:0008420">
    <property type="term" value="F:RNA polymerase II CTD heptapeptide repeat phosphatase activity"/>
    <property type="evidence" value="ECO:0007669"/>
    <property type="project" value="UniProtKB-UniRule"/>
</dbReference>
<keyword evidence="4 12" id="KW-0863">Zinc-finger</keyword>
<comment type="subcellular location">
    <subcellularLocation>
        <location evidence="1 12">Nucleus</location>
    </subcellularLocation>
</comment>
<keyword evidence="15" id="KW-1185">Reference proteome</keyword>
<dbReference type="InterPro" id="IPR038534">
    <property type="entry name" value="Rtr1/RPAP2_sf"/>
</dbReference>
<dbReference type="GO" id="GO:0005634">
    <property type="term" value="C:nucleus"/>
    <property type="evidence" value="ECO:0007669"/>
    <property type="project" value="UniProtKB-SubCell"/>
</dbReference>